<evidence type="ECO:0000313" key="2">
    <source>
        <dbReference type="EMBL" id="UOE32662.1"/>
    </source>
</evidence>
<keyword evidence="3" id="KW-1185">Reference proteome</keyword>
<dbReference type="PANTHER" id="PTHR30595:SF6">
    <property type="entry name" value="SCHLAFEN ALBA-2 DOMAIN-CONTAINING PROTEIN"/>
    <property type="match status" value="1"/>
</dbReference>
<dbReference type="InterPro" id="IPR038461">
    <property type="entry name" value="Schlafen_AlbA_2_dom_sf"/>
</dbReference>
<evidence type="ECO:0000313" key="3">
    <source>
        <dbReference type="Proteomes" id="UP000831390"/>
    </source>
</evidence>
<name>A0ABY4B0H2_9BACT</name>
<proteinExistence type="predicted"/>
<dbReference type="RefSeq" id="WP_243511626.1">
    <property type="nucleotide sequence ID" value="NZ_CP094534.1"/>
</dbReference>
<accession>A0ABY4B0H2</accession>
<sequence>METIENYTNLIKGGESQNVEFKAGFFNEQNIATSLIALANSEGGYLFIGITNEGRIIGITADALPKQIKKSQALCDSIFPYPIEISDFEINGRHVICIHVTKAPSHFGPITASTGDVFVRYGDKNVRVSNDYITISAPEVQKTSSAKKLIGFVAMSFREEEEPALVDYYRAMLRAVAQTNLPMQLIRMDLREGDYEISQQIIE</sequence>
<dbReference type="Proteomes" id="UP000831390">
    <property type="component" value="Chromosome"/>
</dbReference>
<dbReference type="Gene3D" id="3.30.950.30">
    <property type="entry name" value="Schlafen, AAA domain"/>
    <property type="match status" value="1"/>
</dbReference>
<keyword evidence="2" id="KW-0547">Nucleotide-binding</keyword>
<organism evidence="2 3">
    <name type="scientific">Hymenobacter monticola</name>
    <dbReference type="NCBI Taxonomy" id="1705399"/>
    <lineage>
        <taxon>Bacteria</taxon>
        <taxon>Pseudomonadati</taxon>
        <taxon>Bacteroidota</taxon>
        <taxon>Cytophagia</taxon>
        <taxon>Cytophagales</taxon>
        <taxon>Hymenobacteraceae</taxon>
        <taxon>Hymenobacter</taxon>
    </lineage>
</organism>
<dbReference type="PANTHER" id="PTHR30595">
    <property type="entry name" value="GLPR-RELATED TRANSCRIPTIONAL REPRESSOR"/>
    <property type="match status" value="1"/>
</dbReference>
<dbReference type="InterPro" id="IPR007421">
    <property type="entry name" value="Schlafen_AlbA_2_dom"/>
</dbReference>
<feature type="domain" description="Schlafen AlbA-2" evidence="1">
    <location>
        <begin position="15"/>
        <end position="128"/>
    </location>
</feature>
<protein>
    <submittedName>
        <fullName evidence="2">ATP-binding protein</fullName>
    </submittedName>
</protein>
<keyword evidence="2" id="KW-0067">ATP-binding</keyword>
<dbReference type="GO" id="GO:0005524">
    <property type="term" value="F:ATP binding"/>
    <property type="evidence" value="ECO:0007669"/>
    <property type="project" value="UniProtKB-KW"/>
</dbReference>
<dbReference type="Pfam" id="PF04326">
    <property type="entry name" value="SLFN_AlbA_2"/>
    <property type="match status" value="1"/>
</dbReference>
<gene>
    <name evidence="2" type="ORF">MTP16_16175</name>
</gene>
<evidence type="ECO:0000259" key="1">
    <source>
        <dbReference type="Pfam" id="PF04326"/>
    </source>
</evidence>
<dbReference type="EMBL" id="CP094534">
    <property type="protein sequence ID" value="UOE32662.1"/>
    <property type="molecule type" value="Genomic_DNA"/>
</dbReference>
<reference evidence="2 3" key="1">
    <citation type="submission" date="2022-03" db="EMBL/GenBank/DDBJ databases">
        <title>Hymenobactersp. isolated from the air.</title>
        <authorList>
            <person name="Won M."/>
            <person name="Kwon S.-W."/>
        </authorList>
    </citation>
    <scope>NUCLEOTIDE SEQUENCE [LARGE SCALE GENOMIC DNA]</scope>
    <source>
        <strain evidence="2 3">KACC 22596</strain>
    </source>
</reference>